<dbReference type="AlphaFoldDB" id="A0A5J5D5D8"/>
<protein>
    <submittedName>
        <fullName evidence="2">Uncharacterized protein</fullName>
    </submittedName>
</protein>
<feature type="region of interest" description="Disordered" evidence="1">
    <location>
        <begin position="1"/>
        <end position="195"/>
    </location>
</feature>
<evidence type="ECO:0000313" key="3">
    <source>
        <dbReference type="Proteomes" id="UP000327493"/>
    </source>
</evidence>
<organism evidence="2 3">
    <name type="scientific">Etheostoma spectabile</name>
    <name type="common">orangethroat darter</name>
    <dbReference type="NCBI Taxonomy" id="54343"/>
    <lineage>
        <taxon>Eukaryota</taxon>
        <taxon>Metazoa</taxon>
        <taxon>Chordata</taxon>
        <taxon>Craniata</taxon>
        <taxon>Vertebrata</taxon>
        <taxon>Euteleostomi</taxon>
        <taxon>Actinopterygii</taxon>
        <taxon>Neopterygii</taxon>
        <taxon>Teleostei</taxon>
        <taxon>Neoteleostei</taxon>
        <taxon>Acanthomorphata</taxon>
        <taxon>Eupercaria</taxon>
        <taxon>Perciformes</taxon>
        <taxon>Percoidei</taxon>
        <taxon>Percidae</taxon>
        <taxon>Etheostomatinae</taxon>
        <taxon>Etheostoma</taxon>
    </lineage>
</organism>
<accession>A0A5J5D5D8</accession>
<feature type="compositionally biased region" description="Polar residues" evidence="1">
    <location>
        <begin position="144"/>
        <end position="158"/>
    </location>
</feature>
<feature type="compositionally biased region" description="Polar residues" evidence="1">
    <location>
        <begin position="20"/>
        <end position="43"/>
    </location>
</feature>
<proteinExistence type="predicted"/>
<keyword evidence="3" id="KW-1185">Reference proteome</keyword>
<dbReference type="EMBL" id="VOFY01000012">
    <property type="protein sequence ID" value="KAA8587765.1"/>
    <property type="molecule type" value="Genomic_DNA"/>
</dbReference>
<name>A0A5J5D5D8_9PERO</name>
<feature type="compositionally biased region" description="Basic and acidic residues" evidence="1">
    <location>
        <begin position="44"/>
        <end position="64"/>
    </location>
</feature>
<dbReference type="Proteomes" id="UP000327493">
    <property type="component" value="Chromosome 12"/>
</dbReference>
<gene>
    <name evidence="2" type="ORF">FQN60_016627</name>
</gene>
<sequence>MTQRKKPTAMEPQRPKDTELNATTRYSQRRSIQAEDTQSQSEVPNDKTDSKQSYLIREKEEKNGDVLAKQVPGSKPASRELSPDPSTEEAGSEKEQSAEKKEQKKEQEKNAEPKQGKGGIFSGIFKKSLKPTKAAQTDEDQRSLHANLSGSNDNMSENSKLEKGGLFRGIVKKSPKLSEAPRQEEGKGGLFSGLLRKTPQTTGEVELLKHKCSFHGGTLFLHKKACMETQ</sequence>
<comment type="caution">
    <text evidence="2">The sequence shown here is derived from an EMBL/GenBank/DDBJ whole genome shotgun (WGS) entry which is preliminary data.</text>
</comment>
<reference evidence="2 3" key="1">
    <citation type="submission" date="2019-08" db="EMBL/GenBank/DDBJ databases">
        <title>A chromosome-level genome assembly, high-density linkage maps, and genome scans reveal the genomic architecture of hybrid incompatibilities underlying speciation via character displacement in darters (Percidae: Etheostominae).</title>
        <authorList>
            <person name="Moran R.L."/>
            <person name="Catchen J.M."/>
            <person name="Fuller R.C."/>
        </authorList>
    </citation>
    <scope>NUCLEOTIDE SEQUENCE [LARGE SCALE GENOMIC DNA]</scope>
    <source>
        <strain evidence="2">EspeVRDwgs_2016</strain>
        <tissue evidence="2">Muscle</tissue>
    </source>
</reference>
<evidence type="ECO:0000313" key="2">
    <source>
        <dbReference type="EMBL" id="KAA8587765.1"/>
    </source>
</evidence>
<feature type="compositionally biased region" description="Basic and acidic residues" evidence="1">
    <location>
        <begin position="91"/>
        <end position="115"/>
    </location>
</feature>
<evidence type="ECO:0000256" key="1">
    <source>
        <dbReference type="SAM" id="MobiDB-lite"/>
    </source>
</evidence>